<dbReference type="PROSITE" id="PS50263">
    <property type="entry name" value="CN_HYDROLASE"/>
    <property type="match status" value="1"/>
</dbReference>
<evidence type="ECO:0000256" key="1">
    <source>
        <dbReference type="ARBA" id="ARBA00010613"/>
    </source>
</evidence>
<evidence type="ECO:0000313" key="4">
    <source>
        <dbReference type="EMBL" id="SIS74910.1"/>
    </source>
</evidence>
<dbReference type="Pfam" id="PF00795">
    <property type="entry name" value="CN_hydrolase"/>
    <property type="match status" value="1"/>
</dbReference>
<sequence>MTEQARGGFRAGVLQVNALNDMQANIDTARTLVRRACDQGAQMLFMPENVAMMEWGRTNIIAKAAPEADHPALAAFRQMAEELSVWLHCGTLAVLLPNGMVANRTYVLDSDGGIAARYDKIHMFDVDLGNGESYRESATFQPGEQAVVVDLPWCRMGLAVCYDIRFPHLFRTLAQAGADVLTAPAAFTRQTGAAHWHVLQRARAIETGCWMISSAQTGTHLNNRETYGHALVVAPWGEVIADAGTEVGVSVVDIDLTAVDVARGKVPSLRHDRAFGQP</sequence>
<dbReference type="InterPro" id="IPR001110">
    <property type="entry name" value="UPF0012_CS"/>
</dbReference>
<dbReference type="EMBL" id="FTOA01000003">
    <property type="protein sequence ID" value="SIS74910.1"/>
    <property type="molecule type" value="Genomic_DNA"/>
</dbReference>
<protein>
    <submittedName>
        <fullName evidence="4">Predicted amidohydrolase</fullName>
    </submittedName>
</protein>
<dbReference type="Proteomes" id="UP000185678">
    <property type="component" value="Unassembled WGS sequence"/>
</dbReference>
<dbReference type="CDD" id="cd07572">
    <property type="entry name" value="nit"/>
    <property type="match status" value="1"/>
</dbReference>
<evidence type="ECO:0000256" key="2">
    <source>
        <dbReference type="ARBA" id="ARBA00022801"/>
    </source>
</evidence>
<organism evidence="4 5">
    <name type="scientific">Insolitispirillum peregrinum</name>
    <dbReference type="NCBI Taxonomy" id="80876"/>
    <lineage>
        <taxon>Bacteria</taxon>
        <taxon>Pseudomonadati</taxon>
        <taxon>Pseudomonadota</taxon>
        <taxon>Alphaproteobacteria</taxon>
        <taxon>Rhodospirillales</taxon>
        <taxon>Novispirillaceae</taxon>
        <taxon>Insolitispirillum</taxon>
    </lineage>
</organism>
<dbReference type="PROSITE" id="PS01227">
    <property type="entry name" value="UPF0012"/>
    <property type="match status" value="1"/>
</dbReference>
<dbReference type="SUPFAM" id="SSF56317">
    <property type="entry name" value="Carbon-nitrogen hydrolase"/>
    <property type="match status" value="1"/>
</dbReference>
<feature type="domain" description="CN hydrolase" evidence="3">
    <location>
        <begin position="9"/>
        <end position="256"/>
    </location>
</feature>
<evidence type="ECO:0000313" key="5">
    <source>
        <dbReference type="Proteomes" id="UP000185678"/>
    </source>
</evidence>
<keyword evidence="2 4" id="KW-0378">Hydrolase</keyword>
<dbReference type="PANTHER" id="PTHR23088">
    <property type="entry name" value="NITRILASE-RELATED"/>
    <property type="match status" value="1"/>
</dbReference>
<dbReference type="InterPro" id="IPR045254">
    <property type="entry name" value="Nit1/2_C-N_Hydrolase"/>
</dbReference>
<dbReference type="OrthoDB" id="9811121at2"/>
<evidence type="ECO:0000259" key="3">
    <source>
        <dbReference type="PROSITE" id="PS50263"/>
    </source>
</evidence>
<accession>A0A1N7LM60</accession>
<name>A0A1N7LM60_9PROT</name>
<dbReference type="Gene3D" id="3.60.110.10">
    <property type="entry name" value="Carbon-nitrogen hydrolase"/>
    <property type="match status" value="1"/>
</dbReference>
<dbReference type="InterPro" id="IPR003010">
    <property type="entry name" value="C-N_Hydrolase"/>
</dbReference>
<comment type="similarity">
    <text evidence="1">Belongs to the carbon-nitrogen hydrolase superfamily. NIT1/NIT2 family.</text>
</comment>
<dbReference type="InterPro" id="IPR036526">
    <property type="entry name" value="C-N_Hydrolase_sf"/>
</dbReference>
<reference evidence="4 5" key="1">
    <citation type="submission" date="2017-01" db="EMBL/GenBank/DDBJ databases">
        <authorList>
            <person name="Mah S.A."/>
            <person name="Swanson W.J."/>
            <person name="Moy G.W."/>
            <person name="Vacquier V.D."/>
        </authorList>
    </citation>
    <scope>NUCLEOTIDE SEQUENCE [LARGE SCALE GENOMIC DNA]</scope>
    <source>
        <strain evidence="4 5">DSM 11589</strain>
    </source>
</reference>
<dbReference type="RefSeq" id="WP_076400091.1">
    <property type="nucleotide sequence ID" value="NZ_FTOA01000003.1"/>
</dbReference>
<keyword evidence="5" id="KW-1185">Reference proteome</keyword>
<dbReference type="AlphaFoldDB" id="A0A1N7LM60"/>
<dbReference type="STRING" id="80876.SAMN05421779_103418"/>
<dbReference type="GO" id="GO:0016811">
    <property type="term" value="F:hydrolase activity, acting on carbon-nitrogen (but not peptide) bonds, in linear amides"/>
    <property type="evidence" value="ECO:0007669"/>
    <property type="project" value="InterPro"/>
</dbReference>
<gene>
    <name evidence="4" type="ORF">SAMN05421779_103418</name>
</gene>
<dbReference type="PANTHER" id="PTHR23088:SF27">
    <property type="entry name" value="DEAMINATED GLUTATHIONE AMIDASE"/>
    <property type="match status" value="1"/>
</dbReference>
<proteinExistence type="inferred from homology"/>